<keyword evidence="3" id="KW-1185">Reference proteome</keyword>
<reference evidence="2 3" key="1">
    <citation type="submission" date="2024-02" db="EMBL/GenBank/DDBJ databases">
        <authorList>
            <person name="Chen Y."/>
            <person name="Shah S."/>
            <person name="Dougan E. K."/>
            <person name="Thang M."/>
            <person name="Chan C."/>
        </authorList>
    </citation>
    <scope>NUCLEOTIDE SEQUENCE [LARGE SCALE GENOMIC DNA]</scope>
</reference>
<evidence type="ECO:0000313" key="2">
    <source>
        <dbReference type="EMBL" id="CAK9034621.1"/>
    </source>
</evidence>
<accession>A0ABP0L649</accession>
<dbReference type="Proteomes" id="UP001642464">
    <property type="component" value="Unassembled WGS sequence"/>
</dbReference>
<feature type="signal peptide" evidence="1">
    <location>
        <begin position="1"/>
        <end position="25"/>
    </location>
</feature>
<gene>
    <name evidence="2" type="ORF">SCF082_LOCUS20935</name>
</gene>
<evidence type="ECO:0000313" key="3">
    <source>
        <dbReference type="Proteomes" id="UP001642464"/>
    </source>
</evidence>
<dbReference type="PROSITE" id="PS51257">
    <property type="entry name" value="PROKAR_LIPOPROTEIN"/>
    <property type="match status" value="1"/>
</dbReference>
<organism evidence="2 3">
    <name type="scientific">Durusdinium trenchii</name>
    <dbReference type="NCBI Taxonomy" id="1381693"/>
    <lineage>
        <taxon>Eukaryota</taxon>
        <taxon>Sar</taxon>
        <taxon>Alveolata</taxon>
        <taxon>Dinophyceae</taxon>
        <taxon>Suessiales</taxon>
        <taxon>Symbiodiniaceae</taxon>
        <taxon>Durusdinium</taxon>
    </lineage>
</organism>
<proteinExistence type="predicted"/>
<protein>
    <submittedName>
        <fullName evidence="2">Uncharacterized protein</fullName>
    </submittedName>
</protein>
<name>A0ABP0L649_9DINO</name>
<keyword evidence="1" id="KW-0732">Signal</keyword>
<feature type="chain" id="PRO_5046734988" evidence="1">
    <location>
        <begin position="26"/>
        <end position="101"/>
    </location>
</feature>
<comment type="caution">
    <text evidence="2">The sequence shown here is derived from an EMBL/GenBank/DDBJ whole genome shotgun (WGS) entry which is preliminary data.</text>
</comment>
<sequence>MKVTAIKGLFFILAMLGVALQGCGCHEVAMNSCSTDVLTDMYANKIAPCAGAEASLKCIPDHGCCDLEGELNGVKMTYREMERYTIEALSQSGACNITNAC</sequence>
<evidence type="ECO:0000256" key="1">
    <source>
        <dbReference type="SAM" id="SignalP"/>
    </source>
</evidence>
<dbReference type="EMBL" id="CAXAMM010014780">
    <property type="protein sequence ID" value="CAK9034621.1"/>
    <property type="molecule type" value="Genomic_DNA"/>
</dbReference>